<reference evidence="2 3" key="1">
    <citation type="submission" date="2024-08" db="EMBL/GenBank/DDBJ databases">
        <authorList>
            <person name="Cucini C."/>
            <person name="Frati F."/>
        </authorList>
    </citation>
    <scope>NUCLEOTIDE SEQUENCE [LARGE SCALE GENOMIC DNA]</scope>
</reference>
<keyword evidence="3" id="KW-1185">Reference proteome</keyword>
<name>A0ABP1QBE6_9HEXA</name>
<feature type="transmembrane region" description="Helical" evidence="1">
    <location>
        <begin position="105"/>
        <end position="128"/>
    </location>
</feature>
<comment type="caution">
    <text evidence="2">The sequence shown here is derived from an EMBL/GenBank/DDBJ whole genome shotgun (WGS) entry which is preliminary data.</text>
</comment>
<protein>
    <submittedName>
        <fullName evidence="2">Uncharacterized protein</fullName>
    </submittedName>
</protein>
<evidence type="ECO:0000313" key="2">
    <source>
        <dbReference type="EMBL" id="CAL8094698.1"/>
    </source>
</evidence>
<feature type="transmembrane region" description="Helical" evidence="1">
    <location>
        <begin position="72"/>
        <end position="93"/>
    </location>
</feature>
<sequence>MVHPCCGSSLKQGTKFLAILSMTLSVVGTFSSGIYLILIAAANLKSDPGKTEDEEYIKEEDYCIDRIIPEPLMVLIIFVFCILNLFLAIMLFIGTEQDNLRVCNFWWRISFALWLVDIVILSVSVAVCRANITDIVINTAEIFRSVYELWVVKAFMAELKVKKESACRVVVNMA</sequence>
<keyword evidence="1" id="KW-0812">Transmembrane</keyword>
<keyword evidence="1" id="KW-0472">Membrane</keyword>
<feature type="transmembrane region" description="Helical" evidence="1">
    <location>
        <begin position="16"/>
        <end position="41"/>
    </location>
</feature>
<keyword evidence="1" id="KW-1133">Transmembrane helix</keyword>
<evidence type="ECO:0000256" key="1">
    <source>
        <dbReference type="SAM" id="Phobius"/>
    </source>
</evidence>
<dbReference type="EMBL" id="CAXLJM020000027">
    <property type="protein sequence ID" value="CAL8094698.1"/>
    <property type="molecule type" value="Genomic_DNA"/>
</dbReference>
<gene>
    <name evidence="2" type="ORF">ODALV1_LOCUS8861</name>
</gene>
<accession>A0ABP1QBE6</accession>
<proteinExistence type="predicted"/>
<organism evidence="2 3">
    <name type="scientific">Orchesella dallaii</name>
    <dbReference type="NCBI Taxonomy" id="48710"/>
    <lineage>
        <taxon>Eukaryota</taxon>
        <taxon>Metazoa</taxon>
        <taxon>Ecdysozoa</taxon>
        <taxon>Arthropoda</taxon>
        <taxon>Hexapoda</taxon>
        <taxon>Collembola</taxon>
        <taxon>Entomobryomorpha</taxon>
        <taxon>Entomobryoidea</taxon>
        <taxon>Orchesellidae</taxon>
        <taxon>Orchesellinae</taxon>
        <taxon>Orchesella</taxon>
    </lineage>
</organism>
<evidence type="ECO:0000313" key="3">
    <source>
        <dbReference type="Proteomes" id="UP001642540"/>
    </source>
</evidence>
<dbReference type="Proteomes" id="UP001642540">
    <property type="component" value="Unassembled WGS sequence"/>
</dbReference>